<dbReference type="EMBL" id="DVKQ01000075">
    <property type="protein sequence ID" value="HIT37988.1"/>
    <property type="molecule type" value="Genomic_DNA"/>
</dbReference>
<evidence type="ECO:0000259" key="17">
    <source>
        <dbReference type="PROSITE" id="PS51387"/>
    </source>
</evidence>
<dbReference type="InterPro" id="IPR003170">
    <property type="entry name" value="MurB"/>
</dbReference>
<organism evidence="18 19">
    <name type="scientific">Candidatus Onthousia faecipullorum</name>
    <dbReference type="NCBI Taxonomy" id="2840887"/>
    <lineage>
        <taxon>Bacteria</taxon>
        <taxon>Bacillati</taxon>
        <taxon>Bacillota</taxon>
        <taxon>Bacilli</taxon>
        <taxon>Candidatus Onthousia</taxon>
    </lineage>
</organism>
<reference evidence="18" key="1">
    <citation type="submission" date="2020-10" db="EMBL/GenBank/DDBJ databases">
        <authorList>
            <person name="Gilroy R."/>
        </authorList>
    </citation>
    <scope>NUCLEOTIDE SEQUENCE</scope>
    <source>
        <strain evidence="18">CHK195-26880</strain>
    </source>
</reference>
<dbReference type="Proteomes" id="UP000886833">
    <property type="component" value="Unassembled WGS sequence"/>
</dbReference>
<comment type="subcellular location">
    <subcellularLocation>
        <location evidence="3 16">Cytoplasm</location>
    </subcellularLocation>
</comment>
<comment type="similarity">
    <text evidence="16">Belongs to the MurB family.</text>
</comment>
<feature type="active site" description="Proton donor" evidence="16">
    <location>
        <position position="224"/>
    </location>
</feature>
<evidence type="ECO:0000313" key="18">
    <source>
        <dbReference type="EMBL" id="HIT37988.1"/>
    </source>
</evidence>
<evidence type="ECO:0000256" key="1">
    <source>
        <dbReference type="ARBA" id="ARBA00001974"/>
    </source>
</evidence>
<evidence type="ECO:0000256" key="15">
    <source>
        <dbReference type="ARBA" id="ARBA00048914"/>
    </source>
</evidence>
<dbReference type="PROSITE" id="PS51387">
    <property type="entry name" value="FAD_PCMH"/>
    <property type="match status" value="1"/>
</dbReference>
<comment type="function">
    <text evidence="2 16">Cell wall formation.</text>
</comment>
<feature type="active site" evidence="16">
    <location>
        <position position="173"/>
    </location>
</feature>
<dbReference type="GO" id="GO:0071949">
    <property type="term" value="F:FAD binding"/>
    <property type="evidence" value="ECO:0007669"/>
    <property type="project" value="InterPro"/>
</dbReference>
<dbReference type="InterPro" id="IPR036318">
    <property type="entry name" value="FAD-bd_PCMH-like_sf"/>
</dbReference>
<dbReference type="GO" id="GO:0005829">
    <property type="term" value="C:cytosol"/>
    <property type="evidence" value="ECO:0007669"/>
    <property type="project" value="TreeGrafter"/>
</dbReference>
<dbReference type="EC" id="1.3.1.98" evidence="16"/>
<dbReference type="Gene3D" id="3.90.78.10">
    <property type="entry name" value="UDP-N-acetylenolpyruvoylglucosamine reductase, C-terminal domain"/>
    <property type="match status" value="1"/>
</dbReference>
<comment type="caution">
    <text evidence="18">The sequence shown here is derived from an EMBL/GenBank/DDBJ whole genome shotgun (WGS) entry which is preliminary data.</text>
</comment>
<dbReference type="PANTHER" id="PTHR21071">
    <property type="entry name" value="UDP-N-ACETYLENOLPYRUVOYLGLUCOSAMINE REDUCTASE"/>
    <property type="match status" value="1"/>
</dbReference>
<dbReference type="SUPFAM" id="SSF56176">
    <property type="entry name" value="FAD-binding/transporter-associated domain-like"/>
    <property type="match status" value="1"/>
</dbReference>
<evidence type="ECO:0000256" key="14">
    <source>
        <dbReference type="ARBA" id="ARBA00023316"/>
    </source>
</evidence>
<dbReference type="InterPro" id="IPR016166">
    <property type="entry name" value="FAD-bd_PCMH"/>
</dbReference>
<keyword evidence="13 16" id="KW-0131">Cell cycle</keyword>
<dbReference type="InterPro" id="IPR006094">
    <property type="entry name" value="Oxid_FAD_bind_N"/>
</dbReference>
<proteinExistence type="inferred from homology"/>
<keyword evidence="6 16" id="KW-0132">Cell division</keyword>
<dbReference type="GO" id="GO:0008360">
    <property type="term" value="P:regulation of cell shape"/>
    <property type="evidence" value="ECO:0007669"/>
    <property type="project" value="UniProtKB-KW"/>
</dbReference>
<dbReference type="GO" id="GO:0008762">
    <property type="term" value="F:UDP-N-acetylmuramate dehydrogenase activity"/>
    <property type="evidence" value="ECO:0007669"/>
    <property type="project" value="UniProtKB-UniRule"/>
</dbReference>
<evidence type="ECO:0000256" key="5">
    <source>
        <dbReference type="ARBA" id="ARBA00022490"/>
    </source>
</evidence>
<dbReference type="Gene3D" id="3.30.465.10">
    <property type="match status" value="1"/>
</dbReference>
<evidence type="ECO:0000256" key="12">
    <source>
        <dbReference type="ARBA" id="ARBA00023002"/>
    </source>
</evidence>
<keyword evidence="5 16" id="KW-0963">Cytoplasm</keyword>
<evidence type="ECO:0000256" key="11">
    <source>
        <dbReference type="ARBA" id="ARBA00022984"/>
    </source>
</evidence>
<evidence type="ECO:0000256" key="3">
    <source>
        <dbReference type="ARBA" id="ARBA00004496"/>
    </source>
</evidence>
<dbReference type="InterPro" id="IPR011601">
    <property type="entry name" value="MurB_C"/>
</dbReference>
<dbReference type="NCBIfam" id="NF010480">
    <property type="entry name" value="PRK13905.1"/>
    <property type="match status" value="1"/>
</dbReference>
<name>A0A9D1GBV9_9FIRM</name>
<evidence type="ECO:0000256" key="2">
    <source>
        <dbReference type="ARBA" id="ARBA00003921"/>
    </source>
</evidence>
<keyword evidence="9 16" id="KW-0521">NADP</keyword>
<dbReference type="InterPro" id="IPR016169">
    <property type="entry name" value="FAD-bd_PCMH_sub2"/>
</dbReference>
<keyword evidence="7 16" id="KW-0285">Flavoprotein</keyword>
<dbReference type="InterPro" id="IPR036635">
    <property type="entry name" value="MurB_C_sf"/>
</dbReference>
<dbReference type="Gene3D" id="3.30.43.10">
    <property type="entry name" value="Uridine Diphospho-n-acetylenolpyruvylglucosamine Reductase, domain 2"/>
    <property type="match status" value="1"/>
</dbReference>
<dbReference type="GO" id="GO:0051301">
    <property type="term" value="P:cell division"/>
    <property type="evidence" value="ECO:0007669"/>
    <property type="project" value="UniProtKB-KW"/>
</dbReference>
<dbReference type="Pfam" id="PF01565">
    <property type="entry name" value="FAD_binding_4"/>
    <property type="match status" value="1"/>
</dbReference>
<accession>A0A9D1GBV9</accession>
<evidence type="ECO:0000256" key="10">
    <source>
        <dbReference type="ARBA" id="ARBA00022960"/>
    </source>
</evidence>
<comment type="cofactor">
    <cofactor evidence="1 16">
        <name>FAD</name>
        <dbReference type="ChEBI" id="CHEBI:57692"/>
    </cofactor>
</comment>
<dbReference type="GO" id="GO:0009252">
    <property type="term" value="P:peptidoglycan biosynthetic process"/>
    <property type="evidence" value="ECO:0007669"/>
    <property type="project" value="UniProtKB-UniRule"/>
</dbReference>
<evidence type="ECO:0000256" key="16">
    <source>
        <dbReference type="HAMAP-Rule" id="MF_00037"/>
    </source>
</evidence>
<dbReference type="SUPFAM" id="SSF56194">
    <property type="entry name" value="Uridine diphospho-N-Acetylenolpyruvylglucosamine reductase, MurB, C-terminal domain"/>
    <property type="match status" value="1"/>
</dbReference>
<dbReference type="AlphaFoldDB" id="A0A9D1GBV9"/>
<dbReference type="Pfam" id="PF02873">
    <property type="entry name" value="MurB_C"/>
    <property type="match status" value="1"/>
</dbReference>
<evidence type="ECO:0000256" key="6">
    <source>
        <dbReference type="ARBA" id="ARBA00022618"/>
    </source>
</evidence>
<protein>
    <recommendedName>
        <fullName evidence="16">UDP-N-acetylenolpyruvoylglucosamine reductase</fullName>
        <ecNumber evidence="16">1.3.1.98</ecNumber>
    </recommendedName>
    <alternativeName>
        <fullName evidence="16">UDP-N-acetylmuramate dehydrogenase</fullName>
    </alternativeName>
</protein>
<keyword evidence="8 16" id="KW-0274">FAD</keyword>
<evidence type="ECO:0000256" key="4">
    <source>
        <dbReference type="ARBA" id="ARBA00004752"/>
    </source>
</evidence>
<evidence type="ECO:0000256" key="13">
    <source>
        <dbReference type="ARBA" id="ARBA00023306"/>
    </source>
</evidence>
<keyword evidence="12 16" id="KW-0560">Oxidoreductase</keyword>
<keyword evidence="10 16" id="KW-0133">Cell shape</keyword>
<gene>
    <name evidence="16 18" type="primary">murB</name>
    <name evidence="18" type="ORF">IAB59_05895</name>
</gene>
<sequence>MKEFLREVESNDIGKIQKDVFASKFTTYKVGGLVRAIIIPKNTDKLVLLCKLIRKYNIKYKILGNGSNLLFSDKTYEGVLIKLDEFNKIEFFGTKVVCGAGASLMKVARESIKKGLAGLEFASGIPGTIGGAVYMNAGAYKSDMGYITRTVKVLTDDLKIITLTNEEMDFHYRSSFLQTHPNYICLEATIGLTKGDRNVLEEVVKDRKMRRIKSQPLNYPSAGSVFRNPEGYDPAGKLIEDLGLKGLTKGGAEVSSVHANFIINKEGASAKDIHDLILFVKDAVKEHYGIDLKVEQEFVNWE</sequence>
<comment type="catalytic activity">
    <reaction evidence="15 16">
        <text>UDP-N-acetyl-alpha-D-muramate + NADP(+) = UDP-N-acetyl-3-O-(1-carboxyvinyl)-alpha-D-glucosamine + NADPH + H(+)</text>
        <dbReference type="Rhea" id="RHEA:12248"/>
        <dbReference type="ChEBI" id="CHEBI:15378"/>
        <dbReference type="ChEBI" id="CHEBI:57783"/>
        <dbReference type="ChEBI" id="CHEBI:58349"/>
        <dbReference type="ChEBI" id="CHEBI:68483"/>
        <dbReference type="ChEBI" id="CHEBI:70757"/>
        <dbReference type="EC" id="1.3.1.98"/>
    </reaction>
</comment>
<evidence type="ECO:0000256" key="9">
    <source>
        <dbReference type="ARBA" id="ARBA00022857"/>
    </source>
</evidence>
<keyword evidence="11 16" id="KW-0573">Peptidoglycan synthesis</keyword>
<evidence type="ECO:0000256" key="7">
    <source>
        <dbReference type="ARBA" id="ARBA00022630"/>
    </source>
</evidence>
<evidence type="ECO:0000256" key="8">
    <source>
        <dbReference type="ARBA" id="ARBA00022827"/>
    </source>
</evidence>
<feature type="active site" evidence="16">
    <location>
        <position position="295"/>
    </location>
</feature>
<evidence type="ECO:0000313" key="19">
    <source>
        <dbReference type="Proteomes" id="UP000886833"/>
    </source>
</evidence>
<dbReference type="NCBIfam" id="TIGR00179">
    <property type="entry name" value="murB"/>
    <property type="match status" value="1"/>
</dbReference>
<dbReference type="GO" id="GO:0071555">
    <property type="term" value="P:cell wall organization"/>
    <property type="evidence" value="ECO:0007669"/>
    <property type="project" value="UniProtKB-KW"/>
</dbReference>
<dbReference type="PANTHER" id="PTHR21071:SF4">
    <property type="entry name" value="UDP-N-ACETYLENOLPYRUVOYLGLUCOSAMINE REDUCTASE"/>
    <property type="match status" value="1"/>
</dbReference>
<reference evidence="18" key="2">
    <citation type="journal article" date="2021" name="PeerJ">
        <title>Extensive microbial diversity within the chicken gut microbiome revealed by metagenomics and culture.</title>
        <authorList>
            <person name="Gilroy R."/>
            <person name="Ravi A."/>
            <person name="Getino M."/>
            <person name="Pursley I."/>
            <person name="Horton D.L."/>
            <person name="Alikhan N.F."/>
            <person name="Baker D."/>
            <person name="Gharbi K."/>
            <person name="Hall N."/>
            <person name="Watson M."/>
            <person name="Adriaenssens E.M."/>
            <person name="Foster-Nyarko E."/>
            <person name="Jarju S."/>
            <person name="Secka A."/>
            <person name="Antonio M."/>
            <person name="Oren A."/>
            <person name="Chaudhuri R.R."/>
            <person name="La Ragione R."/>
            <person name="Hildebrand F."/>
            <person name="Pallen M.J."/>
        </authorList>
    </citation>
    <scope>NUCLEOTIDE SEQUENCE</scope>
    <source>
        <strain evidence="18">CHK195-26880</strain>
    </source>
</reference>
<keyword evidence="14 16" id="KW-0961">Cell wall biogenesis/degradation</keyword>
<dbReference type="InterPro" id="IPR016167">
    <property type="entry name" value="FAD-bd_PCMH_sub1"/>
</dbReference>
<feature type="domain" description="FAD-binding PCMH-type" evidence="17">
    <location>
        <begin position="30"/>
        <end position="195"/>
    </location>
</feature>
<dbReference type="HAMAP" id="MF_00037">
    <property type="entry name" value="MurB"/>
    <property type="match status" value="1"/>
</dbReference>
<comment type="pathway">
    <text evidence="4 16">Cell wall biogenesis; peptidoglycan biosynthesis.</text>
</comment>